<feature type="transmembrane region" description="Helical" evidence="1">
    <location>
        <begin position="52"/>
        <end position="72"/>
    </location>
</feature>
<evidence type="ECO:0000313" key="2">
    <source>
        <dbReference type="EMBL" id="KVA12560.1"/>
    </source>
</evidence>
<sequence length="173" mass="18734">MNSTPAVHVKGTKKLLEVFESALSAIVQVFYTTVPLVILFIVTAILGGGDMMSVFGGSEAMFVAVIAFIDASRDSIRAVYLQSESKDAEKVDTMAIVSIILVVMAVAVLILSIAIDKRAIAMVGDQVHDFEVLVKNVLVLALTISCIYKFRLKRLEDSQAKERANQMSVPARG</sequence>
<protein>
    <submittedName>
        <fullName evidence="2">Uncharacterized protein</fullName>
    </submittedName>
</protein>
<feature type="transmembrane region" description="Helical" evidence="1">
    <location>
        <begin position="21"/>
        <end position="46"/>
    </location>
</feature>
<accession>A0AAP1CBC3</accession>
<feature type="transmembrane region" description="Helical" evidence="1">
    <location>
        <begin position="133"/>
        <end position="150"/>
    </location>
</feature>
<proteinExistence type="predicted"/>
<reference evidence="2 3" key="1">
    <citation type="submission" date="2015-11" db="EMBL/GenBank/DDBJ databases">
        <title>Expanding the genomic diversity of Burkholderia species for the development of highly accurate diagnostics.</title>
        <authorList>
            <person name="Sahl J."/>
            <person name="Keim P."/>
            <person name="Wagner D."/>
        </authorList>
    </citation>
    <scope>NUCLEOTIDE SEQUENCE [LARGE SCALE GENOMIC DNA]</scope>
    <source>
        <strain evidence="2 3">RF32-BP12</strain>
    </source>
</reference>
<evidence type="ECO:0000313" key="3">
    <source>
        <dbReference type="Proteomes" id="UP000056450"/>
    </source>
</evidence>
<name>A0AAP1CBC3_9BURK</name>
<keyword evidence="1" id="KW-0472">Membrane</keyword>
<keyword evidence="1" id="KW-1133">Transmembrane helix</keyword>
<dbReference type="RefSeq" id="WP_059543632.1">
    <property type="nucleotide sequence ID" value="NZ_CBCPGW010000011.1"/>
</dbReference>
<dbReference type="EMBL" id="LOTQ01000001">
    <property type="protein sequence ID" value="KVA12560.1"/>
    <property type="molecule type" value="Genomic_DNA"/>
</dbReference>
<dbReference type="Proteomes" id="UP000056450">
    <property type="component" value="Unassembled WGS sequence"/>
</dbReference>
<comment type="caution">
    <text evidence="2">The sequence shown here is derived from an EMBL/GenBank/DDBJ whole genome shotgun (WGS) entry which is preliminary data.</text>
</comment>
<gene>
    <name evidence="2" type="ORF">WI41_03610</name>
</gene>
<feature type="transmembrane region" description="Helical" evidence="1">
    <location>
        <begin position="93"/>
        <end position="113"/>
    </location>
</feature>
<dbReference type="AlphaFoldDB" id="A0AAP1CBC3"/>
<organism evidence="2 3">
    <name type="scientific">Burkholderia latens</name>
    <dbReference type="NCBI Taxonomy" id="488446"/>
    <lineage>
        <taxon>Bacteria</taxon>
        <taxon>Pseudomonadati</taxon>
        <taxon>Pseudomonadota</taxon>
        <taxon>Betaproteobacteria</taxon>
        <taxon>Burkholderiales</taxon>
        <taxon>Burkholderiaceae</taxon>
        <taxon>Burkholderia</taxon>
        <taxon>Burkholderia cepacia complex</taxon>
    </lineage>
</organism>
<keyword evidence="1" id="KW-0812">Transmembrane</keyword>
<evidence type="ECO:0000256" key="1">
    <source>
        <dbReference type="SAM" id="Phobius"/>
    </source>
</evidence>